<dbReference type="SUPFAM" id="SSF161098">
    <property type="entry name" value="MetI-like"/>
    <property type="match status" value="1"/>
</dbReference>
<feature type="transmembrane region" description="Helical" evidence="7">
    <location>
        <begin position="206"/>
        <end position="229"/>
    </location>
</feature>
<evidence type="ECO:0000256" key="3">
    <source>
        <dbReference type="ARBA" id="ARBA00022475"/>
    </source>
</evidence>
<dbReference type="EMBL" id="UINC01162035">
    <property type="protein sequence ID" value="SVD61568.1"/>
    <property type="molecule type" value="Genomic_DNA"/>
</dbReference>
<dbReference type="AlphaFoldDB" id="A0A382WTJ6"/>
<dbReference type="InterPro" id="IPR000515">
    <property type="entry name" value="MetI-like"/>
</dbReference>
<evidence type="ECO:0000256" key="5">
    <source>
        <dbReference type="ARBA" id="ARBA00022989"/>
    </source>
</evidence>
<dbReference type="InterPro" id="IPR035906">
    <property type="entry name" value="MetI-like_sf"/>
</dbReference>
<dbReference type="Gene3D" id="1.10.3720.10">
    <property type="entry name" value="MetI-like"/>
    <property type="match status" value="1"/>
</dbReference>
<protein>
    <recommendedName>
        <fullName evidence="8">ABC transmembrane type-1 domain-containing protein</fullName>
    </recommendedName>
</protein>
<feature type="transmembrane region" description="Helical" evidence="7">
    <location>
        <begin position="79"/>
        <end position="103"/>
    </location>
</feature>
<organism evidence="9">
    <name type="scientific">marine metagenome</name>
    <dbReference type="NCBI Taxonomy" id="408172"/>
    <lineage>
        <taxon>unclassified sequences</taxon>
        <taxon>metagenomes</taxon>
        <taxon>ecological metagenomes</taxon>
    </lineage>
</organism>
<evidence type="ECO:0000259" key="8">
    <source>
        <dbReference type="PROSITE" id="PS50928"/>
    </source>
</evidence>
<keyword evidence="2" id="KW-0813">Transport</keyword>
<evidence type="ECO:0000256" key="2">
    <source>
        <dbReference type="ARBA" id="ARBA00022448"/>
    </source>
</evidence>
<dbReference type="CDD" id="cd06261">
    <property type="entry name" value="TM_PBP2"/>
    <property type="match status" value="1"/>
</dbReference>
<feature type="transmembrane region" description="Helical" evidence="7">
    <location>
        <begin position="161"/>
        <end position="186"/>
    </location>
</feature>
<feature type="domain" description="ABC transmembrane type-1" evidence="8">
    <location>
        <begin position="49"/>
        <end position="233"/>
    </location>
</feature>
<proteinExistence type="predicted"/>
<evidence type="ECO:0000256" key="7">
    <source>
        <dbReference type="SAM" id="Phobius"/>
    </source>
</evidence>
<name>A0A382WTJ6_9ZZZZ</name>
<reference evidence="9" key="1">
    <citation type="submission" date="2018-05" db="EMBL/GenBank/DDBJ databases">
        <authorList>
            <person name="Lanie J.A."/>
            <person name="Ng W.-L."/>
            <person name="Kazmierczak K.M."/>
            <person name="Andrzejewski T.M."/>
            <person name="Davidsen T.M."/>
            <person name="Wayne K.J."/>
            <person name="Tettelin H."/>
            <person name="Glass J.I."/>
            <person name="Rusch D."/>
            <person name="Podicherti R."/>
            <person name="Tsui H.-C.T."/>
            <person name="Winkler M.E."/>
        </authorList>
    </citation>
    <scope>NUCLEOTIDE SEQUENCE</scope>
</reference>
<comment type="subcellular location">
    <subcellularLocation>
        <location evidence="1">Cell membrane</location>
        <topology evidence="1">Multi-pass membrane protein</topology>
    </subcellularLocation>
</comment>
<feature type="non-terminal residue" evidence="9">
    <location>
        <position position="1"/>
    </location>
</feature>
<evidence type="ECO:0000256" key="6">
    <source>
        <dbReference type="ARBA" id="ARBA00023136"/>
    </source>
</evidence>
<dbReference type="PROSITE" id="PS50928">
    <property type="entry name" value="ABC_TM1"/>
    <property type="match status" value="1"/>
</dbReference>
<keyword evidence="6 7" id="KW-0472">Membrane</keyword>
<keyword evidence="4 7" id="KW-0812">Transmembrane</keyword>
<dbReference type="GO" id="GO:0005886">
    <property type="term" value="C:plasma membrane"/>
    <property type="evidence" value="ECO:0007669"/>
    <property type="project" value="UniProtKB-SubCell"/>
</dbReference>
<accession>A0A382WTJ6</accession>
<feature type="transmembrane region" description="Helical" evidence="7">
    <location>
        <begin position="50"/>
        <end position="73"/>
    </location>
</feature>
<dbReference type="PANTHER" id="PTHR43386">
    <property type="entry name" value="OLIGOPEPTIDE TRANSPORT SYSTEM PERMEASE PROTEIN APPC"/>
    <property type="match status" value="1"/>
</dbReference>
<dbReference type="Pfam" id="PF00528">
    <property type="entry name" value="BPD_transp_1"/>
    <property type="match status" value="1"/>
</dbReference>
<dbReference type="InterPro" id="IPR050366">
    <property type="entry name" value="BP-dependent_transpt_permease"/>
</dbReference>
<evidence type="ECO:0000313" key="9">
    <source>
        <dbReference type="EMBL" id="SVD61568.1"/>
    </source>
</evidence>
<dbReference type="GO" id="GO:0055085">
    <property type="term" value="P:transmembrane transport"/>
    <property type="evidence" value="ECO:0007669"/>
    <property type="project" value="InterPro"/>
</dbReference>
<gene>
    <name evidence="9" type="ORF">METZ01_LOCUS414422</name>
</gene>
<dbReference type="PANTHER" id="PTHR43386:SF6">
    <property type="entry name" value="ABC TRANSPORTER PERMEASE PROTEIN"/>
    <property type="match status" value="1"/>
</dbReference>
<keyword evidence="3" id="KW-1003">Cell membrane</keyword>
<evidence type="ECO:0000256" key="4">
    <source>
        <dbReference type="ARBA" id="ARBA00022692"/>
    </source>
</evidence>
<sequence length="248" mass="26574">ILEDPFLYDPLNRLLPPGRSEDGKLFLFGTGPLGRDIFSIVVYGSRVSLFVGLAVAIIAAIVGTFIGIVAGYFSKADDIIMRFMDGIMAIPGILLAIVLMAILGPRIENVIFALTVVDTPRTSRIVRSVVLTIKESQYVDAANAFGATKARILLRHIAPNTFAPVIVQATFLFASAILAEASLSFLGAGVPPDIPTWGNIIGEGRIYFISNSNIVILPSIGLFLLALAINMFGDGLRDSLDPKLRGKT</sequence>
<evidence type="ECO:0000256" key="1">
    <source>
        <dbReference type="ARBA" id="ARBA00004651"/>
    </source>
</evidence>
<keyword evidence="5 7" id="KW-1133">Transmembrane helix</keyword>